<dbReference type="Proteomes" id="UP001732700">
    <property type="component" value="Chromosome 1A"/>
</dbReference>
<reference evidence="1" key="1">
    <citation type="submission" date="2021-05" db="EMBL/GenBank/DDBJ databases">
        <authorList>
            <person name="Scholz U."/>
            <person name="Mascher M."/>
            <person name="Fiebig A."/>
        </authorList>
    </citation>
    <scope>NUCLEOTIDE SEQUENCE [LARGE SCALE GENOMIC DNA]</scope>
</reference>
<accession>A0ACD5TD02</accession>
<name>A0ACD5TD02_AVESA</name>
<reference evidence="1" key="2">
    <citation type="submission" date="2025-09" db="UniProtKB">
        <authorList>
            <consortium name="EnsemblPlants"/>
        </authorList>
    </citation>
    <scope>IDENTIFICATION</scope>
</reference>
<sequence length="995" mass="112730">MLSGISDSNAPEPSNSLAVPSNSSIHSVISIVGVGGVGKTSLAQLAFRDEQIRMDFSFRMWVSVSDTFDEIRLTRDILESLTDADYHTVTEFDKLQNALREKINGKKFLLIMDDVWYDEDRTRWENELLWRSVLSCLNTGLEGSKILATTRADKAYSILDARTPPLRLGGLDGDDYWLLFRNYAFGEKYPGQFPELKEIGVQICRRLNGLPLAAKIIGRLLNADLDASHWKKVLDSDLSDDVMKVLRLSYQHLPVQLKLCFSFCSLFPKHWRFDLNKLTEMWIAHGFVQREDPYDTDSNIEDIAKGYFDELVQRSFFEHSLFGLPTDYVMHDLINDLARNVSKDEYVRVENDKQRKEISPNIRHLSISANLLGGMKKTELRKLRTLIVWKKMFPCLKLSLPDDIFNKSKSIRVLDLSGCCLDRLPTSVQVLKHLRYFAFRAPERPWKTPLIRLYHLEVLATSGHSCRQSECINLPANMKSNLLKLRKAFLYNVYGATISGFGGQTSLHGIGEFHVRKESGHRLGELKEMRNIVGHLKIRSLENVERQEEAVNASLDRKEHIEYLELEWSIHAKALTCDFDYDVLSALRPHPDLERLKIIGYRGARSPNWFETNWLKSLSSLVLENCMDWVRMPPLGQLPLLKHLELRGMHAIKKIGQEFYGNGDIKGFPILEDIVFDGMLKWECWSGTEDGLSLLPCLERLCISQCPKLREIPTSFSSTPRVEFHISSDSPPASCLIDSMIAMASRLIFVASSCSFLNDLNTKQLSHVAELNLKNCIDPTPAGGFHRLSSLEVFRISNCSPLLSSVSTEAVEDQDTYLLPQSLSYIEISQSDVHCSFLPRYLQGLICLSTLVLDNCNLMTSLSFASGPHHLTALETITIKDCNELASLDGFGDLSALRKLVVADCYNFCSLPADLNRVGSLEKLAICGCPSMRFLPEDGLPTSVQKVLLSRCHPELESQLQRKEGAEWNKIVHIPGKKFEVELIDLLTLFPANST</sequence>
<proteinExistence type="predicted"/>
<evidence type="ECO:0000313" key="2">
    <source>
        <dbReference type="Proteomes" id="UP001732700"/>
    </source>
</evidence>
<organism evidence="1 2">
    <name type="scientific">Avena sativa</name>
    <name type="common">Oat</name>
    <dbReference type="NCBI Taxonomy" id="4498"/>
    <lineage>
        <taxon>Eukaryota</taxon>
        <taxon>Viridiplantae</taxon>
        <taxon>Streptophyta</taxon>
        <taxon>Embryophyta</taxon>
        <taxon>Tracheophyta</taxon>
        <taxon>Spermatophyta</taxon>
        <taxon>Magnoliopsida</taxon>
        <taxon>Liliopsida</taxon>
        <taxon>Poales</taxon>
        <taxon>Poaceae</taxon>
        <taxon>BOP clade</taxon>
        <taxon>Pooideae</taxon>
        <taxon>Poodae</taxon>
        <taxon>Poeae</taxon>
        <taxon>Poeae Chloroplast Group 1 (Aveneae type)</taxon>
        <taxon>Aveninae</taxon>
        <taxon>Avena</taxon>
    </lineage>
</organism>
<dbReference type="EnsemblPlants" id="AVESA.00010b.r2.1AG0032270.1">
    <property type="protein sequence ID" value="AVESA.00010b.r2.1AG0032270.1.CDS"/>
    <property type="gene ID" value="AVESA.00010b.r2.1AG0032270"/>
</dbReference>
<keyword evidence="2" id="KW-1185">Reference proteome</keyword>
<evidence type="ECO:0000313" key="1">
    <source>
        <dbReference type="EnsemblPlants" id="AVESA.00010b.r2.1AG0032270.1.CDS"/>
    </source>
</evidence>
<protein>
    <submittedName>
        <fullName evidence="1">Uncharacterized protein</fullName>
    </submittedName>
</protein>